<evidence type="ECO:0000313" key="4">
    <source>
        <dbReference type="Proteomes" id="UP000002066"/>
    </source>
</evidence>
<sequence length="289" mass="30515">MTRSGTSREIVVGVDPLDPSVPTLAWAADEADRRNLPLRLVLAVPPLHDTQHVDSTPRRMSLQAKGREALDSARETVLRLSPGLPVATELLDGRPAAVLCRSAGAAHARMVVVGSRRLSKPAEILGMRSVAAPLSAQADCPVVVVRAPENTADLSARLVVGVDGSDSSRVALRFAFEEAGLRRAPVHAVLVWQRPAFALAGEESVREGSARILAAAVAECSTNHPDVRCTQETRHGHPVEELARASAGTLGVVVGRRGRGGYTGMRLGSVPHGLLHRAECPVITVPGES</sequence>
<comment type="similarity">
    <text evidence="1">Belongs to the universal stress protein A family.</text>
</comment>
<dbReference type="PANTHER" id="PTHR46553:SF3">
    <property type="entry name" value="ADENINE NUCLEOTIDE ALPHA HYDROLASES-LIKE SUPERFAMILY PROTEIN"/>
    <property type="match status" value="1"/>
</dbReference>
<dbReference type="OrthoDB" id="3404132at2"/>
<dbReference type="KEGG" id="sfa:Sfla_5577"/>
<dbReference type="SUPFAM" id="SSF52402">
    <property type="entry name" value="Adenine nucleotide alpha hydrolases-like"/>
    <property type="match status" value="2"/>
</dbReference>
<evidence type="ECO:0000313" key="3">
    <source>
        <dbReference type="EMBL" id="ADW06972.1"/>
    </source>
</evidence>
<accession>A0A8D4BDS7</accession>
<proteinExistence type="inferred from homology"/>
<gene>
    <name evidence="3" type="ordered locus">Sfla_5577</name>
</gene>
<dbReference type="InterPro" id="IPR006016">
    <property type="entry name" value="UspA"/>
</dbReference>
<reference evidence="3 4" key="1">
    <citation type="submission" date="2011-01" db="EMBL/GenBank/DDBJ databases">
        <title>Complete sequence of chromosome of Streptomyces flavogriseus ATCC 33331.</title>
        <authorList>
            <consortium name="US DOE Joint Genome Institute"/>
            <person name="Lucas S."/>
            <person name="Copeland A."/>
            <person name="Lapidus A."/>
            <person name="Cheng J.-F."/>
            <person name="Goodwin L."/>
            <person name="Pitluck S."/>
            <person name="Davenport K."/>
            <person name="Detter J.C."/>
            <person name="Han C."/>
            <person name="Tapia R."/>
            <person name="Land M."/>
            <person name="Hauser L."/>
            <person name="Kyrpides N."/>
            <person name="Ivanova N."/>
            <person name="Ovchinnikova G."/>
            <person name="Pagani I."/>
            <person name="Brumm P."/>
            <person name="Mead D."/>
            <person name="Woyke T."/>
        </authorList>
    </citation>
    <scope>NUCLEOTIDE SEQUENCE [LARGE SCALE GENOMIC DNA]</scope>
    <source>
        <strain evidence="4">ATCC 33331 / IAF-45CD</strain>
    </source>
</reference>
<dbReference type="InterPro" id="IPR014729">
    <property type="entry name" value="Rossmann-like_a/b/a_fold"/>
</dbReference>
<name>A0A8D4BDS7_STRFA</name>
<feature type="domain" description="UspA" evidence="2">
    <location>
        <begin position="8"/>
        <end position="146"/>
    </location>
</feature>
<dbReference type="PRINTS" id="PR01438">
    <property type="entry name" value="UNVRSLSTRESS"/>
</dbReference>
<dbReference type="InterPro" id="IPR006015">
    <property type="entry name" value="Universal_stress_UspA"/>
</dbReference>
<dbReference type="PANTHER" id="PTHR46553">
    <property type="entry name" value="ADENINE NUCLEOTIDE ALPHA HYDROLASES-LIKE SUPERFAMILY PROTEIN"/>
    <property type="match status" value="1"/>
</dbReference>
<evidence type="ECO:0000259" key="2">
    <source>
        <dbReference type="Pfam" id="PF00582"/>
    </source>
</evidence>
<organism evidence="3 4">
    <name type="scientific">Streptomyces pratensis (strain ATCC 33331 / IAF-45CD)</name>
    <dbReference type="NCBI Taxonomy" id="591167"/>
    <lineage>
        <taxon>Bacteria</taxon>
        <taxon>Bacillati</taxon>
        <taxon>Actinomycetota</taxon>
        <taxon>Actinomycetes</taxon>
        <taxon>Kitasatosporales</taxon>
        <taxon>Streptomycetaceae</taxon>
        <taxon>Streptomyces</taxon>
    </lineage>
</organism>
<dbReference type="Proteomes" id="UP000002066">
    <property type="component" value="Chromosome"/>
</dbReference>
<protein>
    <submittedName>
        <fullName evidence="3">UspA domain-containing protein</fullName>
    </submittedName>
</protein>
<evidence type="ECO:0000256" key="1">
    <source>
        <dbReference type="ARBA" id="ARBA00008791"/>
    </source>
</evidence>
<dbReference type="Pfam" id="PF00582">
    <property type="entry name" value="Usp"/>
    <property type="match status" value="2"/>
</dbReference>
<dbReference type="AlphaFoldDB" id="A0A8D4BDS7"/>
<dbReference type="Gene3D" id="3.40.50.620">
    <property type="entry name" value="HUPs"/>
    <property type="match status" value="2"/>
</dbReference>
<dbReference type="EMBL" id="CP002475">
    <property type="protein sequence ID" value="ADW06972.1"/>
    <property type="molecule type" value="Genomic_DNA"/>
</dbReference>
<feature type="domain" description="UspA" evidence="2">
    <location>
        <begin position="157"/>
        <end position="286"/>
    </location>
</feature>